<dbReference type="RefSeq" id="WP_422920321.1">
    <property type="nucleotide sequence ID" value="NZ_JAMZEJ010000007.1"/>
</dbReference>
<keyword evidence="1" id="KW-0732">Signal</keyword>
<accession>A0ABT1W144</accession>
<name>A0ABT1W144_9PROT</name>
<protein>
    <submittedName>
        <fullName evidence="2">Uncharacterized protein</fullName>
    </submittedName>
</protein>
<feature type="chain" id="PRO_5046074429" evidence="1">
    <location>
        <begin position="23"/>
        <end position="235"/>
    </location>
</feature>
<evidence type="ECO:0000313" key="3">
    <source>
        <dbReference type="Proteomes" id="UP001524547"/>
    </source>
</evidence>
<gene>
    <name evidence="2" type="ORF">NFI88_12070</name>
</gene>
<proteinExistence type="predicted"/>
<evidence type="ECO:0000256" key="1">
    <source>
        <dbReference type="SAM" id="SignalP"/>
    </source>
</evidence>
<evidence type="ECO:0000313" key="2">
    <source>
        <dbReference type="EMBL" id="MCQ8241573.1"/>
    </source>
</evidence>
<feature type="signal peptide" evidence="1">
    <location>
        <begin position="1"/>
        <end position="22"/>
    </location>
</feature>
<sequence>MLPVKLLMFGVLSFGSITPALASGHRFCGGLHTQNETGDLPSISLARAIKPHSIFKVSPECGYDNCGLSDKPHVVAGDLVIVVGPPVEEAGSKVYVCGTHISRTIRDRSNVDFGWLLATDLRRQELPEVPLRLWSGRWHSRSSDIWLWADGDRLKAKGDSVWKGSLSLSPHFGEFTAEAKSVRNVITFETSDDAHSCKVRMVYTGKEVAVIDNDRCGGYNVSFSGVYTRRVRAAK</sequence>
<dbReference type="Proteomes" id="UP001524547">
    <property type="component" value="Unassembled WGS sequence"/>
</dbReference>
<comment type="caution">
    <text evidence="2">The sequence shown here is derived from an EMBL/GenBank/DDBJ whole genome shotgun (WGS) entry which is preliminary data.</text>
</comment>
<dbReference type="EMBL" id="JAMZEJ010000007">
    <property type="protein sequence ID" value="MCQ8241573.1"/>
    <property type="molecule type" value="Genomic_DNA"/>
</dbReference>
<reference evidence="2 3" key="1">
    <citation type="submission" date="2022-06" db="EMBL/GenBank/DDBJ databases">
        <title>Rhizosaccharibacter gen. nov. sp. nov. KSS12, endophytic bacteria isolated from sugarcane.</title>
        <authorList>
            <person name="Pitiwittayakul N."/>
        </authorList>
    </citation>
    <scope>NUCLEOTIDE SEQUENCE [LARGE SCALE GENOMIC DNA]</scope>
    <source>
        <strain evidence="2 3">KSS12</strain>
    </source>
</reference>
<keyword evidence="3" id="KW-1185">Reference proteome</keyword>
<organism evidence="2 3">
    <name type="scientific">Rhizosaccharibacter radicis</name>
    <dbReference type="NCBI Taxonomy" id="2782605"/>
    <lineage>
        <taxon>Bacteria</taxon>
        <taxon>Pseudomonadati</taxon>
        <taxon>Pseudomonadota</taxon>
        <taxon>Alphaproteobacteria</taxon>
        <taxon>Acetobacterales</taxon>
        <taxon>Acetobacteraceae</taxon>
        <taxon>Rhizosaccharibacter</taxon>
    </lineage>
</organism>